<dbReference type="AlphaFoldDB" id="A0AA35AFI6"/>
<gene>
    <name evidence="1" type="ORF">I3M_13250</name>
</gene>
<protein>
    <recommendedName>
        <fullName evidence="3">Prophage protein</fullName>
    </recommendedName>
</protein>
<dbReference type="EMBL" id="CP028116">
    <property type="protein sequence ID" value="AWJ38444.1"/>
    <property type="molecule type" value="Genomic_DNA"/>
</dbReference>
<evidence type="ECO:0008006" key="3">
    <source>
        <dbReference type="Google" id="ProtNLM"/>
    </source>
</evidence>
<reference evidence="1 2" key="1">
    <citation type="submission" date="2018-03" db="EMBL/GenBank/DDBJ databases">
        <title>Genome Sequence of Escherichia coli O26 str. RM8426.</title>
        <authorList>
            <person name="Parker C.T."/>
            <person name="Huynh S."/>
            <person name="Cooper K."/>
            <person name="Bono J.L."/>
            <person name="Smith T.P."/>
        </authorList>
    </citation>
    <scope>NUCLEOTIDE SEQUENCE [LARGE SCALE GENOMIC DNA]</scope>
    <source>
        <strain evidence="1 2">RM8426</strain>
    </source>
</reference>
<organism evidence="1 2">
    <name type="scientific">Escherichia coli O26 str. RM8426</name>
    <dbReference type="NCBI Taxonomy" id="1055533"/>
    <lineage>
        <taxon>Bacteria</taxon>
        <taxon>Pseudomonadati</taxon>
        <taxon>Pseudomonadota</taxon>
        <taxon>Gammaproteobacteria</taxon>
        <taxon>Enterobacterales</taxon>
        <taxon>Enterobacteriaceae</taxon>
        <taxon>Escherichia</taxon>
    </lineage>
</organism>
<sequence length="100" mass="11749">MAHYRVFVTVRHSYYLKQTDTTEEKTMPMKFDEILKQRDKYHADNMETMSINDYRAFLETGALIEKDQHGFVRCALSGEMLAVNPEQIDALIEFLKGIRD</sequence>
<accession>A0AA35AFI6</accession>
<evidence type="ECO:0000313" key="1">
    <source>
        <dbReference type="EMBL" id="AWJ38444.1"/>
    </source>
</evidence>
<dbReference type="Proteomes" id="UP000245156">
    <property type="component" value="Chromosome"/>
</dbReference>
<name>A0AA35AFI6_ECOLX</name>
<evidence type="ECO:0000313" key="2">
    <source>
        <dbReference type="Proteomes" id="UP000245156"/>
    </source>
</evidence>
<proteinExistence type="predicted"/>